<name>A0A453MZ80_AEGTS</name>
<reference evidence="2" key="4">
    <citation type="submission" date="2019-03" db="UniProtKB">
        <authorList>
            <consortium name="EnsemblPlants"/>
        </authorList>
    </citation>
    <scope>IDENTIFICATION</scope>
</reference>
<reference evidence="2" key="5">
    <citation type="journal article" date="2021" name="G3 (Bethesda)">
        <title>Aegilops tauschii genome assembly Aet v5.0 features greater sequence contiguity and improved annotation.</title>
        <authorList>
            <person name="Wang L."/>
            <person name="Zhu T."/>
            <person name="Rodriguez J.C."/>
            <person name="Deal K.R."/>
            <person name="Dubcovsky J."/>
            <person name="McGuire P.E."/>
            <person name="Lux T."/>
            <person name="Spannagl M."/>
            <person name="Mayer K.F.X."/>
            <person name="Baldrich P."/>
            <person name="Meyers B.C."/>
            <person name="Huo N."/>
            <person name="Gu Y.Q."/>
            <person name="Zhou H."/>
            <person name="Devos K.M."/>
            <person name="Bennetzen J.L."/>
            <person name="Unver T."/>
            <person name="Budak H."/>
            <person name="Gulick P.J."/>
            <person name="Galiba G."/>
            <person name="Kalapos B."/>
            <person name="Nelson D.R."/>
            <person name="Li P."/>
            <person name="You F.M."/>
            <person name="Luo M.C."/>
            <person name="Dvorak J."/>
        </authorList>
    </citation>
    <scope>NUCLEOTIDE SEQUENCE [LARGE SCALE GENOMIC DNA]</scope>
    <source>
        <strain evidence="2">cv. AL8/78</strain>
    </source>
</reference>
<evidence type="ECO:0000313" key="3">
    <source>
        <dbReference type="Proteomes" id="UP000015105"/>
    </source>
</evidence>
<accession>A0A453MZ80</accession>
<reference evidence="3" key="2">
    <citation type="journal article" date="2017" name="Nat. Plants">
        <title>The Aegilops tauschii genome reveals multiple impacts of transposons.</title>
        <authorList>
            <person name="Zhao G."/>
            <person name="Zou C."/>
            <person name="Li K."/>
            <person name="Wang K."/>
            <person name="Li T."/>
            <person name="Gao L."/>
            <person name="Zhang X."/>
            <person name="Wang H."/>
            <person name="Yang Z."/>
            <person name="Liu X."/>
            <person name="Jiang W."/>
            <person name="Mao L."/>
            <person name="Kong X."/>
            <person name="Jiao Y."/>
            <person name="Jia J."/>
        </authorList>
    </citation>
    <scope>NUCLEOTIDE SEQUENCE [LARGE SCALE GENOMIC DNA]</scope>
    <source>
        <strain evidence="3">cv. AL8/78</strain>
    </source>
</reference>
<dbReference type="Gramene" id="AET6Gv20157000.36">
    <property type="protein sequence ID" value="AET6Gv20157000.36"/>
    <property type="gene ID" value="AET6Gv20157000"/>
</dbReference>
<dbReference type="Proteomes" id="UP000015105">
    <property type="component" value="Chromosome 6D"/>
</dbReference>
<protein>
    <submittedName>
        <fullName evidence="2">Uncharacterized protein</fullName>
    </submittedName>
</protein>
<dbReference type="EnsemblPlants" id="AET6Gv20157000.36">
    <property type="protein sequence ID" value="AET6Gv20157000.36"/>
    <property type="gene ID" value="AET6Gv20157000"/>
</dbReference>
<sequence>PRAGRRRRRWVEPRHGGGPPEGQGDRRRSLSATCFPKLRGQHPRLRVRLRSRGVKLLGGEEDDGSEGRDAAVRLHAGVPAGGTSGAVGYHRGGRGGAGRWNRRTPMTHSRERKRRRNYHKSR</sequence>
<proteinExistence type="predicted"/>
<evidence type="ECO:0000256" key="1">
    <source>
        <dbReference type="SAM" id="MobiDB-lite"/>
    </source>
</evidence>
<reference evidence="2" key="3">
    <citation type="journal article" date="2017" name="Nature">
        <title>Genome sequence of the progenitor of the wheat D genome Aegilops tauschii.</title>
        <authorList>
            <person name="Luo M.C."/>
            <person name="Gu Y.Q."/>
            <person name="Puiu D."/>
            <person name="Wang H."/>
            <person name="Twardziok S.O."/>
            <person name="Deal K.R."/>
            <person name="Huo N."/>
            <person name="Zhu T."/>
            <person name="Wang L."/>
            <person name="Wang Y."/>
            <person name="McGuire P.E."/>
            <person name="Liu S."/>
            <person name="Long H."/>
            <person name="Ramasamy R.K."/>
            <person name="Rodriguez J.C."/>
            <person name="Van S.L."/>
            <person name="Yuan L."/>
            <person name="Wang Z."/>
            <person name="Xia Z."/>
            <person name="Xiao L."/>
            <person name="Anderson O.D."/>
            <person name="Ouyang S."/>
            <person name="Liang Y."/>
            <person name="Zimin A.V."/>
            <person name="Pertea G."/>
            <person name="Qi P."/>
            <person name="Bennetzen J.L."/>
            <person name="Dai X."/>
            <person name="Dawson M.W."/>
            <person name="Muller H.G."/>
            <person name="Kugler K."/>
            <person name="Rivarola-Duarte L."/>
            <person name="Spannagl M."/>
            <person name="Mayer K.F.X."/>
            <person name="Lu F.H."/>
            <person name="Bevan M.W."/>
            <person name="Leroy P."/>
            <person name="Li P."/>
            <person name="You F.M."/>
            <person name="Sun Q."/>
            <person name="Liu Z."/>
            <person name="Lyons E."/>
            <person name="Wicker T."/>
            <person name="Salzberg S.L."/>
            <person name="Devos K.M."/>
            <person name="Dvorak J."/>
        </authorList>
    </citation>
    <scope>NUCLEOTIDE SEQUENCE [LARGE SCALE GENOMIC DNA]</scope>
    <source>
        <strain evidence="2">cv. AL8/78</strain>
    </source>
</reference>
<reference evidence="3" key="1">
    <citation type="journal article" date="2014" name="Science">
        <title>Ancient hybridizations among the ancestral genomes of bread wheat.</title>
        <authorList>
            <consortium name="International Wheat Genome Sequencing Consortium,"/>
            <person name="Marcussen T."/>
            <person name="Sandve S.R."/>
            <person name="Heier L."/>
            <person name="Spannagl M."/>
            <person name="Pfeifer M."/>
            <person name="Jakobsen K.S."/>
            <person name="Wulff B.B."/>
            <person name="Steuernagel B."/>
            <person name="Mayer K.F."/>
            <person name="Olsen O.A."/>
        </authorList>
    </citation>
    <scope>NUCLEOTIDE SEQUENCE [LARGE SCALE GENOMIC DNA]</scope>
    <source>
        <strain evidence="3">cv. AL8/78</strain>
    </source>
</reference>
<feature type="region of interest" description="Disordered" evidence="1">
    <location>
        <begin position="77"/>
        <end position="122"/>
    </location>
</feature>
<organism evidence="2 3">
    <name type="scientific">Aegilops tauschii subsp. strangulata</name>
    <name type="common">Goatgrass</name>
    <dbReference type="NCBI Taxonomy" id="200361"/>
    <lineage>
        <taxon>Eukaryota</taxon>
        <taxon>Viridiplantae</taxon>
        <taxon>Streptophyta</taxon>
        <taxon>Embryophyta</taxon>
        <taxon>Tracheophyta</taxon>
        <taxon>Spermatophyta</taxon>
        <taxon>Magnoliopsida</taxon>
        <taxon>Liliopsida</taxon>
        <taxon>Poales</taxon>
        <taxon>Poaceae</taxon>
        <taxon>BOP clade</taxon>
        <taxon>Pooideae</taxon>
        <taxon>Triticodae</taxon>
        <taxon>Triticeae</taxon>
        <taxon>Triticinae</taxon>
        <taxon>Aegilops</taxon>
    </lineage>
</organism>
<evidence type="ECO:0000313" key="2">
    <source>
        <dbReference type="EnsemblPlants" id="AET6Gv20157000.36"/>
    </source>
</evidence>
<feature type="region of interest" description="Disordered" evidence="1">
    <location>
        <begin position="1"/>
        <end position="30"/>
    </location>
</feature>
<dbReference type="AlphaFoldDB" id="A0A453MZ80"/>
<keyword evidence="3" id="KW-1185">Reference proteome</keyword>
<feature type="compositionally biased region" description="Basic residues" evidence="1">
    <location>
        <begin position="110"/>
        <end position="122"/>
    </location>
</feature>